<name>A0ABY5DTD8_9ACTN</name>
<dbReference type="Proteomes" id="UP001056035">
    <property type="component" value="Chromosome"/>
</dbReference>
<dbReference type="PANTHER" id="PTHR46211:SF1">
    <property type="entry name" value="GLYCEROPHOSPHODIESTER PHOSPHODIESTERASE, CYTOPLASMIC"/>
    <property type="match status" value="1"/>
</dbReference>
<evidence type="ECO:0000259" key="1">
    <source>
        <dbReference type="PROSITE" id="PS51704"/>
    </source>
</evidence>
<dbReference type="Gene3D" id="3.20.20.190">
    <property type="entry name" value="Phosphatidylinositol (PI) phosphodiesterase"/>
    <property type="match status" value="1"/>
</dbReference>
<dbReference type="InterPro" id="IPR030395">
    <property type="entry name" value="GP_PDE_dom"/>
</dbReference>
<keyword evidence="3" id="KW-1185">Reference proteome</keyword>
<dbReference type="RefSeq" id="WP_254571433.1">
    <property type="nucleotide sequence ID" value="NZ_CP098502.1"/>
</dbReference>
<dbReference type="SUPFAM" id="SSF51695">
    <property type="entry name" value="PLC-like phosphodiesterases"/>
    <property type="match status" value="1"/>
</dbReference>
<dbReference type="CDD" id="cd08556">
    <property type="entry name" value="GDPD"/>
    <property type="match status" value="1"/>
</dbReference>
<dbReference type="PANTHER" id="PTHR46211">
    <property type="entry name" value="GLYCEROPHOSPHORYL DIESTER PHOSPHODIESTERASE"/>
    <property type="match status" value="1"/>
</dbReference>
<organism evidence="2 3">
    <name type="scientific">Paraconexibacter antarcticus</name>
    <dbReference type="NCBI Taxonomy" id="2949664"/>
    <lineage>
        <taxon>Bacteria</taxon>
        <taxon>Bacillati</taxon>
        <taxon>Actinomycetota</taxon>
        <taxon>Thermoleophilia</taxon>
        <taxon>Solirubrobacterales</taxon>
        <taxon>Paraconexibacteraceae</taxon>
        <taxon>Paraconexibacter</taxon>
    </lineage>
</organism>
<dbReference type="PROSITE" id="PS51704">
    <property type="entry name" value="GP_PDE"/>
    <property type="match status" value="1"/>
</dbReference>
<dbReference type="Pfam" id="PF03009">
    <property type="entry name" value="GDPD"/>
    <property type="match status" value="1"/>
</dbReference>
<proteinExistence type="predicted"/>
<feature type="domain" description="GP-PDE" evidence="1">
    <location>
        <begin position="9"/>
        <end position="238"/>
    </location>
</feature>
<evidence type="ECO:0000313" key="3">
    <source>
        <dbReference type="Proteomes" id="UP001056035"/>
    </source>
</evidence>
<dbReference type="EMBL" id="CP098502">
    <property type="protein sequence ID" value="UTI64735.1"/>
    <property type="molecule type" value="Genomic_DNA"/>
</dbReference>
<dbReference type="InterPro" id="IPR017946">
    <property type="entry name" value="PLC-like_Pdiesterase_TIM-brl"/>
</dbReference>
<gene>
    <name evidence="2" type="ORF">NBH00_00655</name>
</gene>
<evidence type="ECO:0000313" key="2">
    <source>
        <dbReference type="EMBL" id="UTI64735.1"/>
    </source>
</evidence>
<protein>
    <submittedName>
        <fullName evidence="2">Glycerophosphodiester phosphodiesterase</fullName>
    </submittedName>
</protein>
<reference evidence="2 3" key="1">
    <citation type="submission" date="2022-06" db="EMBL/GenBank/DDBJ databases">
        <title>Paraconexibacter antarcticus.</title>
        <authorList>
            <person name="Kim C.S."/>
        </authorList>
    </citation>
    <scope>NUCLEOTIDE SEQUENCE [LARGE SCALE GENOMIC DNA]</scope>
    <source>
        <strain evidence="2 3">02-257</strain>
    </source>
</reference>
<sequence>MSGLVERRPLVVAHRGASDGHPDNTLQAFAGAIEDGADMIEFDVRRTTDGELIAFHDATVRRRAVGTLTRAEIGEATGRTPPLLEEVVELARGRIGLDVELKEAGYTQRVLEVVAADGADDAGLIVSSFLDEVVATVKRARPDIRAGLLVGTDRPGPNPLRTRLSELSPVARARECGADAVGMHFLIASLGALERTTAAGLGAFVWTVNRDDALRRFLADARLDAVITDRPGRALALRDG</sequence>
<accession>A0ABY5DTD8</accession>